<dbReference type="GO" id="GO:0006270">
    <property type="term" value="P:DNA replication initiation"/>
    <property type="evidence" value="ECO:0007669"/>
    <property type="project" value="InterPro"/>
</dbReference>
<evidence type="ECO:0000259" key="2">
    <source>
        <dbReference type="Pfam" id="PF01051"/>
    </source>
</evidence>
<evidence type="ECO:0000313" key="3">
    <source>
        <dbReference type="EMBL" id="ADW76651.1"/>
    </source>
</evidence>
<organism evidence="3 4">
    <name type="scientific">Rahnella sp. (strain Y9602)</name>
    <dbReference type="NCBI Taxonomy" id="2703885"/>
    <lineage>
        <taxon>Bacteria</taxon>
        <taxon>Pseudomonadati</taxon>
        <taxon>Pseudomonadota</taxon>
        <taxon>Gammaproteobacteria</taxon>
        <taxon>Enterobacterales</taxon>
        <taxon>Yersiniaceae</taxon>
        <taxon>Rahnella</taxon>
    </lineage>
</organism>
<dbReference type="InterPro" id="IPR000525">
    <property type="entry name" value="Initiator_Rep_WH1"/>
</dbReference>
<dbReference type="Gene3D" id="1.10.10.10">
    <property type="entry name" value="Winged helix-like DNA-binding domain superfamily/Winged helix DNA-binding domain"/>
    <property type="match status" value="2"/>
</dbReference>
<reference evidence="4" key="1">
    <citation type="submission" date="2011-01" db="EMBL/GenBank/DDBJ databases">
        <title>Complete sequence of plasmid2 of Rahnella sp. Y9602.</title>
        <authorList>
            <consortium name="US DOE Joint Genome Institute"/>
            <person name="Lucas S."/>
            <person name="Copeland A."/>
            <person name="Lapidus A."/>
            <person name="Cheng J.-F."/>
            <person name="Goodwin L."/>
            <person name="Pitluck S."/>
            <person name="Lu M."/>
            <person name="Detter J.C."/>
            <person name="Han C."/>
            <person name="Tapia R."/>
            <person name="Land M."/>
            <person name="Hauser L."/>
            <person name="Kyrpides N."/>
            <person name="Ivanova N."/>
            <person name="Ovchinnikova G."/>
            <person name="Pagani I."/>
            <person name="Sobecky P.A."/>
            <person name="Martinez R.J."/>
            <person name="Woyke T."/>
        </authorList>
    </citation>
    <scope>NUCLEOTIDE SEQUENCE [LARGE SCALE GENOMIC DNA]</scope>
    <source>
        <strain evidence="4">Y9602</strain>
        <plasmid evidence="4">pRAHAQ02</plasmid>
    </source>
</reference>
<proteinExistence type="inferred from homology"/>
<comment type="similarity">
    <text evidence="1">Belongs to the initiator RepB protein family.</text>
</comment>
<dbReference type="RefSeq" id="WP_013578331.1">
    <property type="nucleotide sequence ID" value="NC_015063.1"/>
</dbReference>
<dbReference type="EMBL" id="CP002507">
    <property type="protein sequence ID" value="ADW76651.1"/>
    <property type="molecule type" value="Genomic_DNA"/>
</dbReference>
<accession>A0A0H3FK04</accession>
<reference evidence="3 4" key="2">
    <citation type="journal article" date="2012" name="J. Bacteriol.">
        <title>Complete Genome Sequence of Rahnella sp. Strain Y9602, a Gammaproteobacterium Isolate from Metal- and Radionuclide-Contaminated Soil.</title>
        <authorList>
            <person name="Martinez R.J."/>
            <person name="Bruce D."/>
            <person name="Detter C."/>
            <person name="Goodwin L.A."/>
            <person name="Han J."/>
            <person name="Han C.S."/>
            <person name="Held B."/>
            <person name="Land M.L."/>
            <person name="Mikhailova N."/>
            <person name="Nolan M."/>
            <person name="Pennacchio L."/>
            <person name="Pitluck S."/>
            <person name="Tapia R."/>
            <person name="Woyke T."/>
            <person name="Sobecky P.A."/>
        </authorList>
    </citation>
    <scope>NUCLEOTIDE SEQUENCE [LARGE SCALE GENOMIC DNA]</scope>
    <source>
        <strain evidence="3 4">Y9602</strain>
        <plasmid evidence="3 4">pRAHAQ02</plasmid>
    </source>
</reference>
<name>A0A0H3FK04_RAHSY</name>
<dbReference type="AlphaFoldDB" id="A0A0H3FK04"/>
<dbReference type="InterPro" id="IPR036390">
    <property type="entry name" value="WH_DNA-bd_sf"/>
</dbReference>
<sequence length="335" mass="39187">MDKQSVKKLYVTQDNKLLEGAYSATLDEMRLLYLALVQIDSKRPQPDGIYTLFPADFEKMFGVNPSHTHQQLKKAADSLGSKPIVTFEWNEKKQRLDKVKRFWFSSIRYDASDNSADVTIRFSPDVVPYLYDLKREFTQVDFQHVSKLDTPFAFRLYSWLVKFRKLTKNARNNGIIETDALEIDWMKERTGLVGKYEEYRFFKRDVLVPAVERINANTDISVTWEPVKMGRSVKAIKFFYITETGTTSAKPLRPRLPRRPHVIEGSDKEGAWARKCIGVMQDFRARLEEYDPKEKLPLADLKKWLHWYEIIGDEVSVKRMRSEISGRLKRKTAVV</sequence>
<dbReference type="Pfam" id="PF01051">
    <property type="entry name" value="Rep3_N"/>
    <property type="match status" value="1"/>
</dbReference>
<evidence type="ECO:0000256" key="1">
    <source>
        <dbReference type="ARBA" id="ARBA00038283"/>
    </source>
</evidence>
<dbReference type="Proteomes" id="UP000007257">
    <property type="component" value="Plasmid pRAHAQ02"/>
</dbReference>
<dbReference type="KEGG" id="rah:Rahaq_5078"/>
<gene>
    <name evidence="3" type="ordered locus">Rahaq_5078</name>
</gene>
<dbReference type="OrthoDB" id="9122127at2"/>
<keyword evidence="3" id="KW-0614">Plasmid</keyword>
<dbReference type="SUPFAM" id="SSF46785">
    <property type="entry name" value="Winged helix' DNA-binding domain"/>
    <property type="match status" value="2"/>
</dbReference>
<evidence type="ECO:0000313" key="4">
    <source>
        <dbReference type="Proteomes" id="UP000007257"/>
    </source>
</evidence>
<geneLocation type="plasmid" evidence="3 4">
    <name>pRAHAQ02</name>
</geneLocation>
<protein>
    <submittedName>
        <fullName evidence="3">Initiator RepB protein</fullName>
    </submittedName>
</protein>
<dbReference type="HOGENOM" id="CLU_047367_2_1_6"/>
<dbReference type="Pfam" id="PF21205">
    <property type="entry name" value="Rep3_C"/>
    <property type="match status" value="1"/>
</dbReference>
<feature type="domain" description="Initiator Rep protein WH1" evidence="2">
    <location>
        <begin position="11"/>
        <end position="160"/>
    </location>
</feature>
<dbReference type="GO" id="GO:0003887">
    <property type="term" value="F:DNA-directed DNA polymerase activity"/>
    <property type="evidence" value="ECO:0007669"/>
    <property type="project" value="InterPro"/>
</dbReference>
<dbReference type="InterPro" id="IPR036388">
    <property type="entry name" value="WH-like_DNA-bd_sf"/>
</dbReference>